<dbReference type="VEuPathDB" id="FungiDB:ASPSYDRAFT_158804"/>
<feature type="region of interest" description="Disordered" evidence="1">
    <location>
        <begin position="1"/>
        <end position="54"/>
    </location>
</feature>
<accession>A0A1L9T659</accession>
<reference evidence="3" key="1">
    <citation type="journal article" date="2017" name="Genome Biol.">
        <title>Comparative genomics reveals high biological diversity and specific adaptations in the industrially and medically important fungal genus Aspergillus.</title>
        <authorList>
            <person name="de Vries R.P."/>
            <person name="Riley R."/>
            <person name="Wiebenga A."/>
            <person name="Aguilar-Osorio G."/>
            <person name="Amillis S."/>
            <person name="Uchima C.A."/>
            <person name="Anderluh G."/>
            <person name="Asadollahi M."/>
            <person name="Askin M."/>
            <person name="Barry K."/>
            <person name="Battaglia E."/>
            <person name="Bayram O."/>
            <person name="Benocci T."/>
            <person name="Braus-Stromeyer S.A."/>
            <person name="Caldana C."/>
            <person name="Canovas D."/>
            <person name="Cerqueira G.C."/>
            <person name="Chen F."/>
            <person name="Chen W."/>
            <person name="Choi C."/>
            <person name="Clum A."/>
            <person name="Dos Santos R.A."/>
            <person name="Damasio A.R."/>
            <person name="Diallinas G."/>
            <person name="Emri T."/>
            <person name="Fekete E."/>
            <person name="Flipphi M."/>
            <person name="Freyberg S."/>
            <person name="Gallo A."/>
            <person name="Gournas C."/>
            <person name="Habgood R."/>
            <person name="Hainaut M."/>
            <person name="Harispe M.L."/>
            <person name="Henrissat B."/>
            <person name="Hilden K.S."/>
            <person name="Hope R."/>
            <person name="Hossain A."/>
            <person name="Karabika E."/>
            <person name="Karaffa L."/>
            <person name="Karanyi Z."/>
            <person name="Krasevec N."/>
            <person name="Kuo A."/>
            <person name="Kusch H."/>
            <person name="LaButti K."/>
            <person name="Lagendijk E.L."/>
            <person name="Lapidus A."/>
            <person name="Levasseur A."/>
            <person name="Lindquist E."/>
            <person name="Lipzen A."/>
            <person name="Logrieco A.F."/>
            <person name="MacCabe A."/>
            <person name="Maekelae M.R."/>
            <person name="Malavazi I."/>
            <person name="Melin P."/>
            <person name="Meyer V."/>
            <person name="Mielnichuk N."/>
            <person name="Miskei M."/>
            <person name="Molnar A.P."/>
            <person name="Mule G."/>
            <person name="Ngan C.Y."/>
            <person name="Orejas M."/>
            <person name="Orosz E."/>
            <person name="Ouedraogo J.P."/>
            <person name="Overkamp K.M."/>
            <person name="Park H.-S."/>
            <person name="Perrone G."/>
            <person name="Piumi F."/>
            <person name="Punt P.J."/>
            <person name="Ram A.F."/>
            <person name="Ramon A."/>
            <person name="Rauscher S."/>
            <person name="Record E."/>
            <person name="Riano-Pachon D.M."/>
            <person name="Robert V."/>
            <person name="Roehrig J."/>
            <person name="Ruller R."/>
            <person name="Salamov A."/>
            <person name="Salih N.S."/>
            <person name="Samson R.A."/>
            <person name="Sandor E."/>
            <person name="Sanguinetti M."/>
            <person name="Schuetze T."/>
            <person name="Sepcic K."/>
            <person name="Shelest E."/>
            <person name="Sherlock G."/>
            <person name="Sophianopoulou V."/>
            <person name="Squina F.M."/>
            <person name="Sun H."/>
            <person name="Susca A."/>
            <person name="Todd R.B."/>
            <person name="Tsang A."/>
            <person name="Unkles S.E."/>
            <person name="van de Wiele N."/>
            <person name="van Rossen-Uffink D."/>
            <person name="Oliveira J.V."/>
            <person name="Vesth T.C."/>
            <person name="Visser J."/>
            <person name="Yu J.-H."/>
            <person name="Zhou M."/>
            <person name="Andersen M.R."/>
            <person name="Archer D.B."/>
            <person name="Baker S.E."/>
            <person name="Benoit I."/>
            <person name="Brakhage A.A."/>
            <person name="Braus G.H."/>
            <person name="Fischer R."/>
            <person name="Frisvad J.C."/>
            <person name="Goldman G.H."/>
            <person name="Houbraken J."/>
            <person name="Oakley B."/>
            <person name="Pocsi I."/>
            <person name="Scazzocchio C."/>
            <person name="Seiboth B."/>
            <person name="vanKuyk P.A."/>
            <person name="Wortman J."/>
            <person name="Dyer P.S."/>
            <person name="Grigoriev I.V."/>
        </authorList>
    </citation>
    <scope>NUCLEOTIDE SEQUENCE [LARGE SCALE GENOMIC DNA]</scope>
    <source>
        <strain evidence="3">CBS 593.65</strain>
    </source>
</reference>
<name>A0A1L9T659_9EURO</name>
<dbReference type="OrthoDB" id="4725912at2759"/>
<dbReference type="Proteomes" id="UP000184356">
    <property type="component" value="Unassembled WGS sequence"/>
</dbReference>
<feature type="compositionally biased region" description="Pro residues" evidence="1">
    <location>
        <begin position="17"/>
        <end position="30"/>
    </location>
</feature>
<dbReference type="GeneID" id="63758834"/>
<dbReference type="RefSeq" id="XP_040698746.1">
    <property type="nucleotide sequence ID" value="XM_040842761.1"/>
</dbReference>
<keyword evidence="3" id="KW-1185">Reference proteome</keyword>
<proteinExistence type="predicted"/>
<evidence type="ECO:0000313" key="2">
    <source>
        <dbReference type="EMBL" id="OJJ54940.1"/>
    </source>
</evidence>
<gene>
    <name evidence="2" type="ORF">ASPSYDRAFT_158804</name>
</gene>
<evidence type="ECO:0000256" key="1">
    <source>
        <dbReference type="SAM" id="MobiDB-lite"/>
    </source>
</evidence>
<organism evidence="2 3">
    <name type="scientific">Aspergillus sydowii CBS 593.65</name>
    <dbReference type="NCBI Taxonomy" id="1036612"/>
    <lineage>
        <taxon>Eukaryota</taxon>
        <taxon>Fungi</taxon>
        <taxon>Dikarya</taxon>
        <taxon>Ascomycota</taxon>
        <taxon>Pezizomycotina</taxon>
        <taxon>Eurotiomycetes</taxon>
        <taxon>Eurotiomycetidae</taxon>
        <taxon>Eurotiales</taxon>
        <taxon>Aspergillaceae</taxon>
        <taxon>Aspergillus</taxon>
        <taxon>Aspergillus subgen. Nidulantes</taxon>
    </lineage>
</organism>
<dbReference type="EMBL" id="KV878593">
    <property type="protein sequence ID" value="OJJ54940.1"/>
    <property type="molecule type" value="Genomic_DNA"/>
</dbReference>
<evidence type="ECO:0000313" key="3">
    <source>
        <dbReference type="Proteomes" id="UP000184356"/>
    </source>
</evidence>
<sequence>MGYNGHPANLGQVAPHPYQPPYQQPYPPYPAYQYPQYNQDSQYNQPPQQFRSPPRAYEVAFTSWSGRHMQVTEETRDGPLAYTADLHTRRPHMIFQAKGTANLPATVTFHNFSSKIDTTINGADLRLRSESKWKHAKGVSMTTECTDRTGAVYAKFTEHKGWSGKRAGRLEIFPPAAVAGKALVDELVVTGLATVYLLILQSSGG</sequence>
<feature type="compositionally biased region" description="Polar residues" evidence="1">
    <location>
        <begin position="38"/>
        <end position="51"/>
    </location>
</feature>
<dbReference type="AlphaFoldDB" id="A0A1L9T659"/>
<protein>
    <submittedName>
        <fullName evidence="2">Uncharacterized protein</fullName>
    </submittedName>
</protein>